<accession>A0AAV4EUN5</accession>
<gene>
    <name evidence="2" type="ORF">ElyMa_005516300</name>
</gene>
<feature type="signal peptide" evidence="1">
    <location>
        <begin position="1"/>
        <end position="30"/>
    </location>
</feature>
<dbReference type="EMBL" id="BMAT01011004">
    <property type="protein sequence ID" value="GFR64853.1"/>
    <property type="molecule type" value="Genomic_DNA"/>
</dbReference>
<evidence type="ECO:0008006" key="4">
    <source>
        <dbReference type="Google" id="ProtNLM"/>
    </source>
</evidence>
<keyword evidence="3" id="KW-1185">Reference proteome</keyword>
<dbReference type="Proteomes" id="UP000762676">
    <property type="component" value="Unassembled WGS sequence"/>
</dbReference>
<dbReference type="AlphaFoldDB" id="A0AAV4EUN5"/>
<evidence type="ECO:0000313" key="2">
    <source>
        <dbReference type="EMBL" id="GFR64853.1"/>
    </source>
</evidence>
<keyword evidence="1" id="KW-0732">Signal</keyword>
<reference evidence="2 3" key="1">
    <citation type="journal article" date="2021" name="Elife">
        <title>Chloroplast acquisition without the gene transfer in kleptoplastic sea slugs, Plakobranchus ocellatus.</title>
        <authorList>
            <person name="Maeda T."/>
            <person name="Takahashi S."/>
            <person name="Yoshida T."/>
            <person name="Shimamura S."/>
            <person name="Takaki Y."/>
            <person name="Nagai Y."/>
            <person name="Toyoda A."/>
            <person name="Suzuki Y."/>
            <person name="Arimoto A."/>
            <person name="Ishii H."/>
            <person name="Satoh N."/>
            <person name="Nishiyama T."/>
            <person name="Hasebe M."/>
            <person name="Maruyama T."/>
            <person name="Minagawa J."/>
            <person name="Obokata J."/>
            <person name="Shigenobu S."/>
        </authorList>
    </citation>
    <scope>NUCLEOTIDE SEQUENCE [LARGE SCALE GENOMIC DNA]</scope>
</reference>
<sequence>MMKPTRLRDVAALVELLSLTVCVMSGGSRSESLSFTAYSWNATTGWDLESREVLFRYEEPSPVRCVAACYRHAGSETAVFSSPDGSAVTCVCLGPVDTSAENRYQETAGHLVFYTWVRQLQHCYSMTKVVIAFYEWISKLNLSGRCRSRNPNQE</sequence>
<proteinExistence type="predicted"/>
<protein>
    <recommendedName>
        <fullName evidence="4">Secreted protein</fullName>
    </recommendedName>
</protein>
<name>A0AAV4EUN5_9GAST</name>
<comment type="caution">
    <text evidence="2">The sequence shown here is derived from an EMBL/GenBank/DDBJ whole genome shotgun (WGS) entry which is preliminary data.</text>
</comment>
<evidence type="ECO:0000313" key="3">
    <source>
        <dbReference type="Proteomes" id="UP000762676"/>
    </source>
</evidence>
<evidence type="ECO:0000256" key="1">
    <source>
        <dbReference type="SAM" id="SignalP"/>
    </source>
</evidence>
<organism evidence="2 3">
    <name type="scientific">Elysia marginata</name>
    <dbReference type="NCBI Taxonomy" id="1093978"/>
    <lineage>
        <taxon>Eukaryota</taxon>
        <taxon>Metazoa</taxon>
        <taxon>Spiralia</taxon>
        <taxon>Lophotrochozoa</taxon>
        <taxon>Mollusca</taxon>
        <taxon>Gastropoda</taxon>
        <taxon>Heterobranchia</taxon>
        <taxon>Euthyneura</taxon>
        <taxon>Panpulmonata</taxon>
        <taxon>Sacoglossa</taxon>
        <taxon>Placobranchoidea</taxon>
        <taxon>Plakobranchidae</taxon>
        <taxon>Elysia</taxon>
    </lineage>
</organism>
<feature type="chain" id="PRO_5044011121" description="Secreted protein" evidence="1">
    <location>
        <begin position="31"/>
        <end position="154"/>
    </location>
</feature>